<dbReference type="InterPro" id="IPR003358">
    <property type="entry name" value="tRNA_(Gua-N-7)_MeTrfase_Trmb"/>
</dbReference>
<dbReference type="InterPro" id="IPR055361">
    <property type="entry name" value="tRNA_methyltr_TrmB_bact"/>
</dbReference>
<proteinExistence type="inferred from homology"/>
<dbReference type="PANTHER" id="PTHR23417:SF14">
    <property type="entry name" value="PENTACOTRIPEPTIDE-REPEAT REGION OF PRORP DOMAIN-CONTAINING PROTEIN"/>
    <property type="match status" value="1"/>
</dbReference>
<comment type="caution">
    <text evidence="7">Lacks conserved residue(s) required for the propagation of feature annotation.</text>
</comment>
<dbReference type="InterPro" id="IPR029063">
    <property type="entry name" value="SAM-dependent_MTases_sf"/>
</dbReference>
<keyword evidence="3 7" id="KW-0489">Methyltransferase</keyword>
<comment type="similarity">
    <text evidence="7">Belongs to the class I-like SAM-binding methyltransferase superfamily. TrmB family.</text>
</comment>
<dbReference type="PROSITE" id="PS51625">
    <property type="entry name" value="SAM_MT_TRMB"/>
    <property type="match status" value="1"/>
</dbReference>
<feature type="binding site" evidence="7">
    <location>
        <position position="100"/>
    </location>
    <ligand>
        <name>S-adenosyl-L-methionine</name>
        <dbReference type="ChEBI" id="CHEBI:59789"/>
    </ligand>
</feature>
<comment type="catalytic activity">
    <reaction evidence="1 7">
        <text>guanosine(46) in tRNA + S-adenosyl-L-methionine = N(7)-methylguanosine(46) in tRNA + S-adenosyl-L-homocysteine</text>
        <dbReference type="Rhea" id="RHEA:42708"/>
        <dbReference type="Rhea" id="RHEA-COMP:10188"/>
        <dbReference type="Rhea" id="RHEA-COMP:10189"/>
        <dbReference type="ChEBI" id="CHEBI:57856"/>
        <dbReference type="ChEBI" id="CHEBI:59789"/>
        <dbReference type="ChEBI" id="CHEBI:74269"/>
        <dbReference type="ChEBI" id="CHEBI:74480"/>
        <dbReference type="EC" id="2.1.1.33"/>
    </reaction>
</comment>
<dbReference type="NCBIfam" id="TIGR00091">
    <property type="entry name" value="tRNA (guanosine(46)-N7)-methyltransferase TrmB"/>
    <property type="match status" value="1"/>
</dbReference>
<feature type="binding site" evidence="7">
    <location>
        <position position="122"/>
    </location>
    <ligand>
        <name>S-adenosyl-L-methionine</name>
        <dbReference type="ChEBI" id="CHEBI:59789"/>
    </ligand>
</feature>
<protein>
    <recommendedName>
        <fullName evidence="7">tRNA (guanine-N(7)-)-methyltransferase</fullName>
        <ecNumber evidence="7">2.1.1.33</ecNumber>
    </recommendedName>
    <alternativeName>
        <fullName evidence="7">tRNA (guanine(46)-N(7))-methyltransferase</fullName>
    </alternativeName>
    <alternativeName>
        <fullName evidence="7">tRNA(m7G46)-methyltransferase</fullName>
    </alternativeName>
</protein>
<dbReference type="Pfam" id="PF02390">
    <property type="entry name" value="Methyltransf_4"/>
    <property type="match status" value="1"/>
</dbReference>
<dbReference type="Proteomes" id="UP000606193">
    <property type="component" value="Unassembled WGS sequence"/>
</dbReference>
<comment type="pathway">
    <text evidence="7">tRNA modification; N(7)-methylguanine-tRNA biosynthesis.</text>
</comment>
<sequence>MRLRNIPGSQERILENKYTIQTDGADGADYRGKWAKEFFHNDHPVHIEVGMGKGKFILEMARQNPDINYIGIEKYSSVLVRALDQREELESDNLLFLRMDAEDIDQYFAPGEVAKIYLNFSDPWPKDRHAKRRLTSRQFLERYDRFLVQDGSIQFKTDNRPLFDFSVEEIKDTGWILDECSFDLHADGPAPNNVMTEYEEKFFRKGNPICRLVCHRNPGQTDYSEKE</sequence>
<evidence type="ECO:0000256" key="7">
    <source>
        <dbReference type="HAMAP-Rule" id="MF_01057"/>
    </source>
</evidence>
<keyword evidence="5 7" id="KW-0949">S-adenosyl-L-methionine</keyword>
<dbReference type="Gene3D" id="3.40.50.150">
    <property type="entry name" value="Vaccinia Virus protein VP39"/>
    <property type="match status" value="1"/>
</dbReference>
<dbReference type="CDD" id="cd02440">
    <property type="entry name" value="AdoMet_MTases"/>
    <property type="match status" value="1"/>
</dbReference>
<keyword evidence="9" id="KW-1185">Reference proteome</keyword>
<feature type="binding site" evidence="7">
    <location>
        <position position="126"/>
    </location>
    <ligand>
        <name>substrate</name>
    </ligand>
</feature>
<dbReference type="SUPFAM" id="SSF53335">
    <property type="entry name" value="S-adenosyl-L-methionine-dependent methyltransferases"/>
    <property type="match status" value="1"/>
</dbReference>
<feature type="binding site" evidence="7">
    <location>
        <position position="158"/>
    </location>
    <ligand>
        <name>substrate</name>
    </ligand>
</feature>
<dbReference type="EMBL" id="JACRSX010000012">
    <property type="protein sequence ID" value="MBC8562781.1"/>
    <property type="molecule type" value="Genomic_DNA"/>
</dbReference>
<evidence type="ECO:0000256" key="1">
    <source>
        <dbReference type="ARBA" id="ARBA00000142"/>
    </source>
</evidence>
<feature type="binding site" evidence="7">
    <location>
        <position position="48"/>
    </location>
    <ligand>
        <name>S-adenosyl-L-methionine</name>
        <dbReference type="ChEBI" id="CHEBI:59789"/>
    </ligand>
</feature>
<accession>A0ABR7N2C6</accession>
<keyword evidence="6 7" id="KW-0819">tRNA processing</keyword>
<feature type="binding site" evidence="7">
    <location>
        <position position="73"/>
    </location>
    <ligand>
        <name>S-adenosyl-L-methionine</name>
        <dbReference type="ChEBI" id="CHEBI:59789"/>
    </ligand>
</feature>
<feature type="binding site" evidence="7">
    <location>
        <begin position="196"/>
        <end position="199"/>
    </location>
    <ligand>
        <name>substrate</name>
    </ligand>
</feature>
<evidence type="ECO:0000256" key="3">
    <source>
        <dbReference type="ARBA" id="ARBA00022603"/>
    </source>
</evidence>
<reference evidence="8 9" key="1">
    <citation type="submission" date="2020-08" db="EMBL/GenBank/DDBJ databases">
        <title>Genome public.</title>
        <authorList>
            <person name="Liu C."/>
            <person name="Sun Q."/>
        </authorList>
    </citation>
    <scope>NUCLEOTIDE SEQUENCE [LARGE SCALE GENOMIC DNA]</scope>
    <source>
        <strain evidence="8 9">NSJ-37</strain>
    </source>
</reference>
<evidence type="ECO:0000256" key="5">
    <source>
        <dbReference type="ARBA" id="ARBA00022691"/>
    </source>
</evidence>
<dbReference type="GO" id="GO:0008176">
    <property type="term" value="F:tRNA (guanine(46)-N7)-methyltransferase activity"/>
    <property type="evidence" value="ECO:0007669"/>
    <property type="project" value="UniProtKB-EC"/>
</dbReference>
<evidence type="ECO:0000256" key="4">
    <source>
        <dbReference type="ARBA" id="ARBA00022679"/>
    </source>
</evidence>
<gene>
    <name evidence="7 8" type="primary">trmB</name>
    <name evidence="8" type="ORF">H8704_09110</name>
</gene>
<dbReference type="EC" id="2.1.1.33" evidence="7"/>
<dbReference type="PANTHER" id="PTHR23417">
    <property type="entry name" value="3-DEOXY-D-MANNO-OCTULOSONIC-ACID TRANSFERASE/TRNA GUANINE-N 7 - -METHYLTRANSFERASE"/>
    <property type="match status" value="1"/>
</dbReference>
<dbReference type="HAMAP" id="MF_01057">
    <property type="entry name" value="tRNA_methyltr_TrmB"/>
    <property type="match status" value="1"/>
</dbReference>
<name>A0ABR7N2C6_9FIRM</name>
<keyword evidence="4 7" id="KW-0808">Transferase</keyword>
<comment type="caution">
    <text evidence="8">The sequence shown here is derived from an EMBL/GenBank/DDBJ whole genome shotgun (WGS) entry which is preliminary data.</text>
</comment>
<comment type="function">
    <text evidence="2 7">Catalyzes the formation of N(7)-methylguanine at position 46 (m7G46) in tRNA.</text>
</comment>
<evidence type="ECO:0000256" key="2">
    <source>
        <dbReference type="ARBA" id="ARBA00003015"/>
    </source>
</evidence>
<evidence type="ECO:0000313" key="8">
    <source>
        <dbReference type="EMBL" id="MBC8562781.1"/>
    </source>
</evidence>
<evidence type="ECO:0000313" key="9">
    <source>
        <dbReference type="Proteomes" id="UP000606193"/>
    </source>
</evidence>
<evidence type="ECO:0000256" key="6">
    <source>
        <dbReference type="ARBA" id="ARBA00022694"/>
    </source>
</evidence>
<organism evidence="8 9">
    <name type="scientific">Jutongia huaianensis</name>
    <dbReference type="NCBI Taxonomy" id="2763668"/>
    <lineage>
        <taxon>Bacteria</taxon>
        <taxon>Bacillati</taxon>
        <taxon>Bacillota</taxon>
        <taxon>Clostridia</taxon>
        <taxon>Lachnospirales</taxon>
        <taxon>Lachnospiraceae</taxon>
        <taxon>Jutongia</taxon>
    </lineage>
</organism>
<dbReference type="NCBIfam" id="NF001080">
    <property type="entry name" value="PRK00121.2-2"/>
    <property type="match status" value="1"/>
</dbReference>
<dbReference type="RefSeq" id="WP_249298056.1">
    <property type="nucleotide sequence ID" value="NZ_JACRSX010000012.1"/>
</dbReference>